<keyword evidence="3" id="KW-1185">Reference proteome</keyword>
<proteinExistence type="predicted"/>
<evidence type="ECO:0000313" key="2">
    <source>
        <dbReference type="EMBL" id="QQV91469.1"/>
    </source>
</evidence>
<accession>A0A8E4ZGG8</accession>
<sequence>MNYIEIINNFWAYTEDKDISSSDTSVYFALLKYNNSLNWIKEFRCDYAVICQYSRVSKNTFYKSIDNLSDLKLIQYEKGVRNHLKPKVSILKIKNRKGIIKEQKGNTEGTQEEQKGNLYKLLNIETIKLLNNKNYSKKINDNLKIWLGLEEGVFNFRKELLSLGAKEDLANDWLKVRKNKKASNTKTAFKLFHNQVIKSKKEINEILTICIAKDWKSFNASWKIETQNSNTNDRNYNFNNQPGGIPSVPFETNRD</sequence>
<dbReference type="Proteomes" id="UP000693868">
    <property type="component" value="Segment"/>
</dbReference>
<evidence type="ECO:0000313" key="3">
    <source>
        <dbReference type="Proteomes" id="UP000693868"/>
    </source>
</evidence>
<organism evidence="2 3">
    <name type="scientific">Tenacibaculum phage Gundel_1</name>
    <dbReference type="NCBI Taxonomy" id="2745672"/>
    <lineage>
        <taxon>Viruses</taxon>
        <taxon>Duplodnaviria</taxon>
        <taxon>Heunggongvirae</taxon>
        <taxon>Uroviricota</taxon>
        <taxon>Caudoviricetes</taxon>
        <taxon>Pachyviridae</taxon>
        <taxon>Gundelvirus</taxon>
        <taxon>Gundelvirus Gundel</taxon>
    </lineage>
</organism>
<name>A0A8E4ZGG8_9CAUD</name>
<feature type="region of interest" description="Disordered" evidence="1">
    <location>
        <begin position="229"/>
        <end position="255"/>
    </location>
</feature>
<evidence type="ECO:0000256" key="1">
    <source>
        <dbReference type="SAM" id="MobiDB-lite"/>
    </source>
</evidence>
<feature type="compositionally biased region" description="Polar residues" evidence="1">
    <location>
        <begin position="229"/>
        <end position="242"/>
    </location>
</feature>
<reference evidence="2" key="1">
    <citation type="submission" date="2020-07" db="EMBL/GenBank/DDBJ databases">
        <title>Highly diverse flavobacterial phages as mortality factor during North Sea spring blooms.</title>
        <authorList>
            <person name="Bartlau N."/>
            <person name="Wichels A."/>
            <person name="Krohne G."/>
            <person name="Adriaenssens E.M."/>
            <person name="Heins A."/>
            <person name="Fuchs B.M."/>
            <person name="Amann R."/>
            <person name="Moraru C."/>
        </authorList>
    </citation>
    <scope>NUCLEOTIDE SEQUENCE</scope>
</reference>
<gene>
    <name evidence="2" type="ORF">Gundel1_37</name>
</gene>
<dbReference type="EMBL" id="MT732474">
    <property type="protein sequence ID" value="QQV91469.1"/>
    <property type="molecule type" value="Genomic_DNA"/>
</dbReference>
<protein>
    <submittedName>
        <fullName evidence="2">Replication protein</fullName>
    </submittedName>
</protein>